<accession>A0A225VR99</accession>
<dbReference type="InterPro" id="IPR023780">
    <property type="entry name" value="Chromo_domain"/>
</dbReference>
<evidence type="ECO:0000259" key="1">
    <source>
        <dbReference type="PROSITE" id="PS50013"/>
    </source>
</evidence>
<dbReference type="InterPro" id="IPR016197">
    <property type="entry name" value="Chromo-like_dom_sf"/>
</dbReference>
<dbReference type="Gene3D" id="2.40.50.40">
    <property type="match status" value="1"/>
</dbReference>
<organism evidence="2 3">
    <name type="scientific">Phytophthora megakarya</name>
    <dbReference type="NCBI Taxonomy" id="4795"/>
    <lineage>
        <taxon>Eukaryota</taxon>
        <taxon>Sar</taxon>
        <taxon>Stramenopiles</taxon>
        <taxon>Oomycota</taxon>
        <taxon>Peronosporomycetes</taxon>
        <taxon>Peronosporales</taxon>
        <taxon>Peronosporaceae</taxon>
        <taxon>Phytophthora</taxon>
    </lineage>
</organism>
<dbReference type="AlphaFoldDB" id="A0A225VR99"/>
<evidence type="ECO:0000313" key="2">
    <source>
        <dbReference type="EMBL" id="OWZ07337.1"/>
    </source>
</evidence>
<dbReference type="PROSITE" id="PS50013">
    <property type="entry name" value="CHROMO_2"/>
    <property type="match status" value="1"/>
</dbReference>
<name>A0A225VR99_9STRA</name>
<reference evidence="3" key="1">
    <citation type="submission" date="2017-03" db="EMBL/GenBank/DDBJ databases">
        <title>Phytopthora megakarya and P. palmivora, two closely related causual agents of cacao black pod achieved similar genome size and gene model numbers by different mechanisms.</title>
        <authorList>
            <person name="Ali S."/>
            <person name="Shao J."/>
            <person name="Larry D.J."/>
            <person name="Kronmiller B."/>
            <person name="Shen D."/>
            <person name="Strem M.D."/>
            <person name="Melnick R.L."/>
            <person name="Guiltinan M.J."/>
            <person name="Tyler B.M."/>
            <person name="Meinhardt L.W."/>
            <person name="Bailey B.A."/>
        </authorList>
    </citation>
    <scope>NUCLEOTIDE SEQUENCE [LARGE SCALE GENOMIC DNA]</scope>
    <source>
        <strain evidence="3">zdho120</strain>
    </source>
</reference>
<dbReference type="OrthoDB" id="124252at2759"/>
<proteinExistence type="predicted"/>
<gene>
    <name evidence="2" type="ORF">PHMEG_00020280</name>
</gene>
<comment type="caution">
    <text evidence="2">The sequence shown here is derived from an EMBL/GenBank/DDBJ whole genome shotgun (WGS) entry which is preliminary data.</text>
</comment>
<feature type="domain" description="Chromo" evidence="1">
    <location>
        <begin position="40"/>
        <end position="93"/>
    </location>
</feature>
<dbReference type="Pfam" id="PF00385">
    <property type="entry name" value="Chromo"/>
    <property type="match status" value="1"/>
</dbReference>
<dbReference type="EMBL" id="NBNE01003580">
    <property type="protein sequence ID" value="OWZ07337.1"/>
    <property type="molecule type" value="Genomic_DNA"/>
</dbReference>
<evidence type="ECO:0000313" key="3">
    <source>
        <dbReference type="Proteomes" id="UP000198211"/>
    </source>
</evidence>
<dbReference type="InterPro" id="IPR000953">
    <property type="entry name" value="Chromo/chromo_shadow_dom"/>
</dbReference>
<keyword evidence="3" id="KW-1185">Reference proteome</keyword>
<dbReference type="Proteomes" id="UP000198211">
    <property type="component" value="Unassembled WGS sequence"/>
</dbReference>
<sequence length="120" mass="13888">MQLHANKLRVMWVGPYRVVDESLDVNEELLDHMASQGTLQAVETIVEHRMNTDMHAYEVKVKWLGMEVIGESWEPMKTMSEDVPQLLLQYTNQATDDDFRLAVTSLVEGKSSRNPQQRRD</sequence>
<protein>
    <submittedName>
        <fullName evidence="2">Chromodomain protein</fullName>
    </submittedName>
</protein>
<dbReference type="SUPFAM" id="SSF54160">
    <property type="entry name" value="Chromo domain-like"/>
    <property type="match status" value="1"/>
</dbReference>